<evidence type="ECO:0000313" key="3">
    <source>
        <dbReference type="Proteomes" id="UP000786387"/>
    </source>
</evidence>
<dbReference type="RefSeq" id="WP_181072592.1">
    <property type="nucleotide sequence ID" value="NZ_JAAMRF010000011.1"/>
</dbReference>
<accession>A0ABR5Z5L0</accession>
<gene>
    <name evidence="2" type="ORF">G7026_19375</name>
</gene>
<feature type="domain" description="PilZ" evidence="1">
    <location>
        <begin position="4"/>
        <end position="108"/>
    </location>
</feature>
<dbReference type="SUPFAM" id="SSF141371">
    <property type="entry name" value="PilZ domain-like"/>
    <property type="match status" value="1"/>
</dbReference>
<dbReference type="Proteomes" id="UP000786387">
    <property type="component" value="Unassembled WGS sequence"/>
</dbReference>
<organism evidence="2 3">
    <name type="scientific">Stutzerimonas azotifigens</name>
    <dbReference type="NCBI Taxonomy" id="291995"/>
    <lineage>
        <taxon>Bacteria</taxon>
        <taxon>Pseudomonadati</taxon>
        <taxon>Pseudomonadota</taxon>
        <taxon>Gammaproteobacteria</taxon>
        <taxon>Pseudomonadales</taxon>
        <taxon>Pseudomonadaceae</taxon>
        <taxon>Stutzerimonas</taxon>
    </lineage>
</organism>
<dbReference type="Pfam" id="PF07238">
    <property type="entry name" value="PilZ"/>
    <property type="match status" value="1"/>
</dbReference>
<dbReference type="Gene3D" id="2.40.10.220">
    <property type="entry name" value="predicted glycosyltransferase like domains"/>
    <property type="match status" value="1"/>
</dbReference>
<reference evidence="2 3" key="1">
    <citation type="submission" date="2020-02" db="EMBL/GenBank/DDBJ databases">
        <title>Synteny-based analysis reveals conserved mechanism for high triclosan tolerance in Pseudomonas, as well as instances of horizontal transfer.</title>
        <authorList>
            <person name="Mcfarland A.G."/>
            <person name="Bertucci H.K."/>
            <person name="Litmann E."/>
            <person name="Shen J."/>
            <person name="Huttenhower C."/>
            <person name="Hartmann E.M."/>
        </authorList>
    </citation>
    <scope>NUCLEOTIDE SEQUENCE [LARGE SCALE GENOMIC DNA]</scope>
    <source>
        <strain evidence="2 3">115A1</strain>
    </source>
</reference>
<evidence type="ECO:0000313" key="2">
    <source>
        <dbReference type="EMBL" id="MBA1275510.1"/>
    </source>
</evidence>
<dbReference type="EMBL" id="JAAMRF010000011">
    <property type="protein sequence ID" value="MBA1275510.1"/>
    <property type="molecule type" value="Genomic_DNA"/>
</dbReference>
<dbReference type="InterPro" id="IPR009875">
    <property type="entry name" value="PilZ_domain"/>
</dbReference>
<comment type="caution">
    <text evidence="2">The sequence shown here is derived from an EMBL/GenBank/DDBJ whole genome shotgun (WGS) entry which is preliminary data.</text>
</comment>
<proteinExistence type="predicted"/>
<keyword evidence="3" id="KW-1185">Reference proteome</keyword>
<evidence type="ECO:0000259" key="1">
    <source>
        <dbReference type="Pfam" id="PF07238"/>
    </source>
</evidence>
<protein>
    <submittedName>
        <fullName evidence="2">PilZ domain-containing protein</fullName>
    </submittedName>
</protein>
<name>A0ABR5Z5L0_9GAMM</name>
<sequence>MTDERRQQQRLQIPVTLEVFDVRSGQRLGRVVDLSVGGFMLFSEQPQAETSYQCRIAPTPPSVGLDQLILGAECLWSRAGADGQHHWSGFHFESLNEGQHLHLQALLECFSHTP</sequence>